<evidence type="ECO:0000259" key="4">
    <source>
        <dbReference type="PROSITE" id="PS51790"/>
    </source>
</evidence>
<evidence type="ECO:0000313" key="6">
    <source>
        <dbReference type="Proteomes" id="UP000468443"/>
    </source>
</evidence>
<keyword evidence="6" id="KW-1185">Reference proteome</keyword>
<dbReference type="InterPro" id="IPR002579">
    <property type="entry name" value="Met_Sox_Rdtase_MsrB_dom"/>
</dbReference>
<comment type="caution">
    <text evidence="5">The sequence shown here is derived from an EMBL/GenBank/DDBJ whole genome shotgun (WGS) entry which is preliminary data.</text>
</comment>
<dbReference type="AlphaFoldDB" id="A0A6P0UCC7"/>
<dbReference type="RefSeq" id="WP_163691062.1">
    <property type="nucleotide sequence ID" value="NZ_FXTW01000001.1"/>
</dbReference>
<dbReference type="PROSITE" id="PS51257">
    <property type="entry name" value="PROKAR_LIPOPROTEIN"/>
    <property type="match status" value="1"/>
</dbReference>
<evidence type="ECO:0000256" key="1">
    <source>
        <dbReference type="ARBA" id="ARBA00012499"/>
    </source>
</evidence>
<dbReference type="Pfam" id="PF01641">
    <property type="entry name" value="SelR"/>
    <property type="match status" value="1"/>
</dbReference>
<dbReference type="InterPro" id="IPR011057">
    <property type="entry name" value="Mss4-like_sf"/>
</dbReference>
<dbReference type="EMBL" id="JAABOP010000001">
    <property type="protein sequence ID" value="NER08973.1"/>
    <property type="molecule type" value="Genomic_DNA"/>
</dbReference>
<dbReference type="NCBIfam" id="TIGR00357">
    <property type="entry name" value="peptide-methionine (R)-S-oxide reductase MsrB"/>
    <property type="match status" value="1"/>
</dbReference>
<dbReference type="Gene3D" id="2.170.150.20">
    <property type="entry name" value="Peptide methionine sulfoxide reductase"/>
    <property type="match status" value="1"/>
</dbReference>
<organism evidence="5 6">
    <name type="scientific">Muriicola jejuensis</name>
    <dbReference type="NCBI Taxonomy" id="504488"/>
    <lineage>
        <taxon>Bacteria</taxon>
        <taxon>Pseudomonadati</taxon>
        <taxon>Bacteroidota</taxon>
        <taxon>Flavobacteriia</taxon>
        <taxon>Flavobacteriales</taxon>
        <taxon>Flavobacteriaceae</taxon>
        <taxon>Muriicola</taxon>
    </lineage>
</organism>
<sequence length="169" mass="18504">MKNIYLLAFCLLAMGCKGVSQEKENMDKTSASAVEEKETFPVTKSEAQWKAELTDMQFYVLRKAGTENAWSSDLLDIKAPGTYVCAGCGTPVFSSDHKFDSGTGWPSFDREIEGNVAYDVDYNIGYARTEEHCAVCGGHLGHVFDDGPSNTTGKRHCINGAALKFVPKE</sequence>
<evidence type="ECO:0000256" key="3">
    <source>
        <dbReference type="ARBA" id="ARBA00048488"/>
    </source>
</evidence>
<reference evidence="5 6" key="1">
    <citation type="submission" date="2020-01" db="EMBL/GenBank/DDBJ databases">
        <title>Muriicola jejuensis KCTC 22299.</title>
        <authorList>
            <person name="Wang G."/>
        </authorList>
    </citation>
    <scope>NUCLEOTIDE SEQUENCE [LARGE SCALE GENOMIC DNA]</scope>
    <source>
        <strain evidence="5 6">KCTC 22299</strain>
    </source>
</reference>
<proteinExistence type="predicted"/>
<dbReference type="InterPro" id="IPR028427">
    <property type="entry name" value="Met_Sox_Rdtase_MsrB"/>
</dbReference>
<dbReference type="SUPFAM" id="SSF51316">
    <property type="entry name" value="Mss4-like"/>
    <property type="match status" value="1"/>
</dbReference>
<dbReference type="GO" id="GO:0033743">
    <property type="term" value="F:peptide-methionine (R)-S-oxide reductase activity"/>
    <property type="evidence" value="ECO:0007669"/>
    <property type="project" value="UniProtKB-EC"/>
</dbReference>
<comment type="catalytic activity">
    <reaction evidence="3">
        <text>L-methionyl-[protein] + [thioredoxin]-disulfide + H2O = L-methionyl-(R)-S-oxide-[protein] + [thioredoxin]-dithiol</text>
        <dbReference type="Rhea" id="RHEA:24164"/>
        <dbReference type="Rhea" id="RHEA-COMP:10698"/>
        <dbReference type="Rhea" id="RHEA-COMP:10700"/>
        <dbReference type="Rhea" id="RHEA-COMP:12313"/>
        <dbReference type="Rhea" id="RHEA-COMP:12314"/>
        <dbReference type="ChEBI" id="CHEBI:15377"/>
        <dbReference type="ChEBI" id="CHEBI:16044"/>
        <dbReference type="ChEBI" id="CHEBI:29950"/>
        <dbReference type="ChEBI" id="CHEBI:45764"/>
        <dbReference type="ChEBI" id="CHEBI:50058"/>
        <dbReference type="EC" id="1.8.4.12"/>
    </reaction>
</comment>
<dbReference type="Proteomes" id="UP000468443">
    <property type="component" value="Unassembled WGS sequence"/>
</dbReference>
<dbReference type="EC" id="1.8.4.12" evidence="1"/>
<feature type="domain" description="MsrB" evidence="4">
    <location>
        <begin position="46"/>
        <end position="168"/>
    </location>
</feature>
<dbReference type="GO" id="GO:0006979">
    <property type="term" value="P:response to oxidative stress"/>
    <property type="evidence" value="ECO:0007669"/>
    <property type="project" value="InterPro"/>
</dbReference>
<evidence type="ECO:0000313" key="5">
    <source>
        <dbReference type="EMBL" id="NER08973.1"/>
    </source>
</evidence>
<keyword evidence="2 5" id="KW-0560">Oxidoreductase</keyword>
<name>A0A6P0UCC7_9FLAO</name>
<dbReference type="PANTHER" id="PTHR10173">
    <property type="entry name" value="METHIONINE SULFOXIDE REDUCTASE"/>
    <property type="match status" value="1"/>
</dbReference>
<evidence type="ECO:0000256" key="2">
    <source>
        <dbReference type="ARBA" id="ARBA00023002"/>
    </source>
</evidence>
<dbReference type="PROSITE" id="PS51790">
    <property type="entry name" value="MSRB"/>
    <property type="match status" value="1"/>
</dbReference>
<protein>
    <recommendedName>
        <fullName evidence="1">peptide-methionine (R)-S-oxide reductase</fullName>
        <ecNumber evidence="1">1.8.4.12</ecNumber>
    </recommendedName>
</protein>
<dbReference type="PANTHER" id="PTHR10173:SF57">
    <property type="entry name" value="PEPTIDE-METHIONINE (R)-S-OXIDE REDUCTASE"/>
    <property type="match status" value="1"/>
</dbReference>
<gene>
    <name evidence="5" type="primary">msrB</name>
    <name evidence="5" type="ORF">GWK09_00450</name>
</gene>
<dbReference type="GO" id="GO:0005737">
    <property type="term" value="C:cytoplasm"/>
    <property type="evidence" value="ECO:0007669"/>
    <property type="project" value="TreeGrafter"/>
</dbReference>
<dbReference type="GO" id="GO:0030091">
    <property type="term" value="P:protein repair"/>
    <property type="evidence" value="ECO:0007669"/>
    <property type="project" value="InterPro"/>
</dbReference>
<accession>A0A6P0UCC7</accession>